<evidence type="ECO:0000256" key="1">
    <source>
        <dbReference type="ARBA" id="ARBA00022741"/>
    </source>
</evidence>
<dbReference type="InterPro" id="IPR027417">
    <property type="entry name" value="P-loop_NTPase"/>
</dbReference>
<feature type="transmembrane region" description="Helical" evidence="4">
    <location>
        <begin position="140"/>
        <end position="157"/>
    </location>
</feature>
<gene>
    <name evidence="6" type="ORF">ACFQE5_18855</name>
</gene>
<keyword evidence="4" id="KW-1133">Transmembrane helix</keyword>
<keyword evidence="7" id="KW-1185">Reference proteome</keyword>
<evidence type="ECO:0000313" key="7">
    <source>
        <dbReference type="Proteomes" id="UP001596302"/>
    </source>
</evidence>
<dbReference type="SUPFAM" id="SSF52540">
    <property type="entry name" value="P-loop containing nucleoside triphosphate hydrolases"/>
    <property type="match status" value="1"/>
</dbReference>
<evidence type="ECO:0000256" key="2">
    <source>
        <dbReference type="ARBA" id="ARBA00022840"/>
    </source>
</evidence>
<keyword evidence="4" id="KW-0472">Membrane</keyword>
<dbReference type="Pfam" id="PF01580">
    <property type="entry name" value="FtsK_SpoIIIE"/>
    <property type="match status" value="1"/>
</dbReference>
<feature type="domain" description="FtsK" evidence="5">
    <location>
        <begin position="325"/>
        <end position="518"/>
    </location>
</feature>
<reference evidence="7" key="1">
    <citation type="journal article" date="2019" name="Int. J. Syst. Evol. Microbiol.">
        <title>The Global Catalogue of Microorganisms (GCM) 10K type strain sequencing project: providing services to taxonomists for standard genome sequencing and annotation.</title>
        <authorList>
            <consortium name="The Broad Institute Genomics Platform"/>
            <consortium name="The Broad Institute Genome Sequencing Center for Infectious Disease"/>
            <person name="Wu L."/>
            <person name="Ma J."/>
        </authorList>
    </citation>
    <scope>NUCLEOTIDE SEQUENCE [LARGE SCALE GENOMIC DNA]</scope>
    <source>
        <strain evidence="7">CCM 8391</strain>
    </source>
</reference>
<proteinExistence type="predicted"/>
<evidence type="ECO:0000313" key="6">
    <source>
        <dbReference type="EMBL" id="MFC5996266.1"/>
    </source>
</evidence>
<organism evidence="6 7">
    <name type="scientific">Pseudonocardia hispaniensis</name>
    <dbReference type="NCBI Taxonomy" id="904933"/>
    <lineage>
        <taxon>Bacteria</taxon>
        <taxon>Bacillati</taxon>
        <taxon>Actinomycetota</taxon>
        <taxon>Actinomycetes</taxon>
        <taxon>Pseudonocardiales</taxon>
        <taxon>Pseudonocardiaceae</taxon>
        <taxon>Pseudonocardia</taxon>
    </lineage>
</organism>
<comment type="caution">
    <text evidence="6">The sequence shown here is derived from an EMBL/GenBank/DDBJ whole genome shotgun (WGS) entry which is preliminary data.</text>
</comment>
<keyword evidence="2 3" id="KW-0067">ATP-binding</keyword>
<keyword evidence="1 3" id="KW-0547">Nucleotide-binding</keyword>
<dbReference type="EMBL" id="JBHSQW010000035">
    <property type="protein sequence ID" value="MFC5996266.1"/>
    <property type="molecule type" value="Genomic_DNA"/>
</dbReference>
<evidence type="ECO:0000259" key="5">
    <source>
        <dbReference type="PROSITE" id="PS50901"/>
    </source>
</evidence>
<accession>A0ABW1J5X8</accession>
<dbReference type="PROSITE" id="PS50901">
    <property type="entry name" value="FTSK"/>
    <property type="match status" value="1"/>
</dbReference>
<keyword evidence="4" id="KW-0812">Transmembrane</keyword>
<feature type="binding site" evidence="3">
    <location>
        <begin position="341"/>
        <end position="348"/>
    </location>
    <ligand>
        <name>ATP</name>
        <dbReference type="ChEBI" id="CHEBI:30616"/>
    </ligand>
</feature>
<evidence type="ECO:0000256" key="4">
    <source>
        <dbReference type="SAM" id="Phobius"/>
    </source>
</evidence>
<name>A0ABW1J5X8_9PSEU</name>
<dbReference type="InterPro" id="IPR050206">
    <property type="entry name" value="FtsK/SpoIIIE/SftA"/>
</dbReference>
<dbReference type="PANTHER" id="PTHR22683:SF1">
    <property type="entry name" value="TYPE VII SECRETION SYSTEM PROTEIN ESSC"/>
    <property type="match status" value="1"/>
</dbReference>
<dbReference type="InterPro" id="IPR002543">
    <property type="entry name" value="FtsK_dom"/>
</dbReference>
<evidence type="ECO:0000256" key="3">
    <source>
        <dbReference type="PROSITE-ProRule" id="PRU00289"/>
    </source>
</evidence>
<dbReference type="RefSeq" id="WP_379586801.1">
    <property type="nucleotide sequence ID" value="NZ_JBHSQW010000035.1"/>
</dbReference>
<dbReference type="Gene3D" id="3.40.50.300">
    <property type="entry name" value="P-loop containing nucleotide triphosphate hydrolases"/>
    <property type="match status" value="1"/>
</dbReference>
<sequence>MPAEALAHRGVGEGLAEALPVDPPAPPKTVHATVTGWATAKHRPIVPAYLRSRNEARQLAGWLARHGAHVVGYQLSRTPVYGARLVVRAPAGLLVALVAVWRWVFDAEAAPLRADAVGRNAAAEYLSLSRQRNTRVRQRGLAAAAGLAVLLVAAVLVATVGPWWLATLAALVAVAVLGKLGTPPDRRVTDPATVAASAPPRLTADVVTRALQSLGIAAMSAKGATIGYVAPITRDGPGWRAEVDLPHGVTVADVVERRDRLASGLRRPLSSVWPEPAADQHAGRLVLWVGDQPLNAVKPAVWPLTKAGAVDLLGGVFPFGVDQRQRPVTISMAETNALIGSLPGGGKTSAVRVLALAAALDPHAEIRVAEHKGSGDLSALERVAHRYVSGPADEAIAATVESLRELHGELQRRAEVIATLPRQLVPDAKVTPELAGRRSLRLWPIVQIIDEAQEVFAHPEHGDEAGRLAEKIIKRGRALGIILVLATQRPDKDSLPTGVSANVGVRFCLRVMGQVENDMILGTSAYRNGVRATLLTPRDKGIGYLVGAADEPLVVRTYYVDRLAAERITERARVTREQAGTLTGYCVGDEPPLTPEASLLDDLRTIFATIEVDKVWSETVCERLAELRPEHYHGWGPEQLAAALRPYGIHTGQVWGRLPNGKGANRRGLTVADVLAAAERPQIGS</sequence>
<protein>
    <submittedName>
        <fullName evidence="6">FtsK/SpoIIIE domain-containing protein</fullName>
    </submittedName>
</protein>
<dbReference type="PANTHER" id="PTHR22683">
    <property type="entry name" value="SPORULATION PROTEIN RELATED"/>
    <property type="match status" value="1"/>
</dbReference>
<dbReference type="Proteomes" id="UP001596302">
    <property type="component" value="Unassembled WGS sequence"/>
</dbReference>